<evidence type="ECO:0000313" key="3">
    <source>
        <dbReference type="Proteomes" id="UP001499959"/>
    </source>
</evidence>
<dbReference type="RefSeq" id="WP_345304332.1">
    <property type="nucleotide sequence ID" value="NZ_BAABJE010000017.1"/>
</dbReference>
<dbReference type="InterPro" id="IPR007803">
    <property type="entry name" value="Asp/Arg/Pro-Hydrxlase"/>
</dbReference>
<dbReference type="SUPFAM" id="SSF51197">
    <property type="entry name" value="Clavaminate synthase-like"/>
    <property type="match status" value="1"/>
</dbReference>
<dbReference type="Gene3D" id="2.60.120.330">
    <property type="entry name" value="B-lactam Antibiotic, Isopenicillin N Synthase, Chain"/>
    <property type="match status" value="1"/>
</dbReference>
<dbReference type="EMBL" id="BAABJE010000017">
    <property type="protein sequence ID" value="GAA4802676.1"/>
    <property type="molecule type" value="Genomic_DNA"/>
</dbReference>
<name>A0ABP9C461_9GAMM</name>
<dbReference type="Proteomes" id="UP001499959">
    <property type="component" value="Unassembled WGS sequence"/>
</dbReference>
<evidence type="ECO:0000259" key="1">
    <source>
        <dbReference type="Pfam" id="PF05118"/>
    </source>
</evidence>
<keyword evidence="3" id="KW-1185">Reference proteome</keyword>
<evidence type="ECO:0000313" key="2">
    <source>
        <dbReference type="EMBL" id="GAA4802676.1"/>
    </source>
</evidence>
<comment type="caution">
    <text evidence="2">The sequence shown here is derived from an EMBL/GenBank/DDBJ whole genome shotgun (WGS) entry which is preliminary data.</text>
</comment>
<gene>
    <name evidence="2" type="ORF">GCM10023307_31780</name>
</gene>
<reference evidence="3" key="1">
    <citation type="journal article" date="2019" name="Int. J. Syst. Evol. Microbiol.">
        <title>The Global Catalogue of Microorganisms (GCM) 10K type strain sequencing project: providing services to taxonomists for standard genome sequencing and annotation.</title>
        <authorList>
            <consortium name="The Broad Institute Genomics Platform"/>
            <consortium name="The Broad Institute Genome Sequencing Center for Infectious Disease"/>
            <person name="Wu L."/>
            <person name="Ma J."/>
        </authorList>
    </citation>
    <scope>NUCLEOTIDE SEQUENCE [LARGE SCALE GENOMIC DNA]</scope>
    <source>
        <strain evidence="3">JCM 18204</strain>
    </source>
</reference>
<feature type="domain" description="Aspartyl/asparaginy/proline hydroxylase" evidence="1">
    <location>
        <begin position="63"/>
        <end position="167"/>
    </location>
</feature>
<protein>
    <recommendedName>
        <fullName evidence="1">Aspartyl/asparaginy/proline hydroxylase domain-containing protein</fullName>
    </recommendedName>
</protein>
<accession>A0ABP9C461</accession>
<sequence>MKLQVPFIQLPLLFDAAVLAQEIEALGESVWKPHPQGFAGNSMLPLLAVDGDPDNEAFAGRMRPTAHLQRCPYLRQTLASFGATIGRTRLMRLAGQAEVARHADQGYYWVERVRVHVPLVTQPTVAFECDGHTIHMAAGECWIFDTWRQHRVLNDAVQSRIHLVCDTVGGGAFWDLVGHGRPHDADIPGWQPRRVVPDPAAPADFACEAVNLPAVMSPWELGQHLSFLLGECLPHPQLPQLQQHTARLMRQWKGLWAQYGDAAEGRASFRAALDAYALSVRPLAQGVMLRNEMPWLQVMTVMLARTAVASADARAAAKPAGEYA</sequence>
<dbReference type="InterPro" id="IPR027443">
    <property type="entry name" value="IPNS-like_sf"/>
</dbReference>
<proteinExistence type="predicted"/>
<organism evidence="2 3">
    <name type="scientific">Lysobacter hankyongensis</name>
    <dbReference type="NCBI Taxonomy" id="1176535"/>
    <lineage>
        <taxon>Bacteria</taxon>
        <taxon>Pseudomonadati</taxon>
        <taxon>Pseudomonadota</taxon>
        <taxon>Gammaproteobacteria</taxon>
        <taxon>Lysobacterales</taxon>
        <taxon>Lysobacteraceae</taxon>
        <taxon>Lysobacter</taxon>
    </lineage>
</organism>
<dbReference type="Pfam" id="PF05118">
    <property type="entry name" value="Asp_Arg_Hydrox"/>
    <property type="match status" value="1"/>
</dbReference>